<dbReference type="Proteomes" id="UP000579250">
    <property type="component" value="Unassembled WGS sequence"/>
</dbReference>
<evidence type="ECO:0000256" key="2">
    <source>
        <dbReference type="ARBA" id="ARBA00023033"/>
    </source>
</evidence>
<dbReference type="Gene3D" id="3.50.50.60">
    <property type="entry name" value="FAD/NAD(P)-binding domain"/>
    <property type="match status" value="1"/>
</dbReference>
<keyword evidence="1" id="KW-0560">Oxidoreductase</keyword>
<evidence type="ECO:0000313" key="5">
    <source>
        <dbReference type="Proteomes" id="UP000579250"/>
    </source>
</evidence>
<reference evidence="4 5" key="1">
    <citation type="submission" date="2020-04" db="EMBL/GenBank/DDBJ databases">
        <title>MicrobeNet Type strains.</title>
        <authorList>
            <person name="Nicholson A.C."/>
        </authorList>
    </citation>
    <scope>NUCLEOTIDE SEQUENCE [LARGE SCALE GENOMIC DNA]</scope>
    <source>
        <strain evidence="4 5">ATCC BAA-277</strain>
    </source>
</reference>
<evidence type="ECO:0000313" key="4">
    <source>
        <dbReference type="EMBL" id="NKZ03733.1"/>
    </source>
</evidence>
<dbReference type="PRINTS" id="PR00420">
    <property type="entry name" value="RNGMNOXGNASE"/>
</dbReference>
<organism evidence="4 5">
    <name type="scientific">Actinomadura latina</name>
    <dbReference type="NCBI Taxonomy" id="163603"/>
    <lineage>
        <taxon>Bacteria</taxon>
        <taxon>Bacillati</taxon>
        <taxon>Actinomycetota</taxon>
        <taxon>Actinomycetes</taxon>
        <taxon>Streptosporangiales</taxon>
        <taxon>Thermomonosporaceae</taxon>
        <taxon>Actinomadura</taxon>
    </lineage>
</organism>
<protein>
    <submittedName>
        <fullName evidence="4">Flavin-dependent oxidoreductase</fullName>
    </submittedName>
</protein>
<dbReference type="GO" id="GO:0071949">
    <property type="term" value="F:FAD binding"/>
    <property type="evidence" value="ECO:0007669"/>
    <property type="project" value="InterPro"/>
</dbReference>
<dbReference type="EMBL" id="JAAXPI010000007">
    <property type="protein sequence ID" value="NKZ03733.1"/>
    <property type="molecule type" value="Genomic_DNA"/>
</dbReference>
<keyword evidence="5" id="KW-1185">Reference proteome</keyword>
<dbReference type="Gene3D" id="3.30.9.30">
    <property type="match status" value="1"/>
</dbReference>
<evidence type="ECO:0000256" key="1">
    <source>
        <dbReference type="ARBA" id="ARBA00023002"/>
    </source>
</evidence>
<dbReference type="InterPro" id="IPR050493">
    <property type="entry name" value="FAD-dep_Monooxygenase_BioMet"/>
</dbReference>
<dbReference type="InterPro" id="IPR036188">
    <property type="entry name" value="FAD/NAD-bd_sf"/>
</dbReference>
<accession>A0A846Z028</accession>
<dbReference type="PANTHER" id="PTHR13789:SF268">
    <property type="entry name" value="5-METHYLPHENAZINE-1-CARBOXYLATE 1-MONOOXYGENASE"/>
    <property type="match status" value="1"/>
</dbReference>
<comment type="caution">
    <text evidence="4">The sequence shown here is derived from an EMBL/GenBank/DDBJ whole genome shotgun (WGS) entry which is preliminary data.</text>
</comment>
<dbReference type="GO" id="GO:0004497">
    <property type="term" value="F:monooxygenase activity"/>
    <property type="evidence" value="ECO:0007669"/>
    <property type="project" value="UniProtKB-KW"/>
</dbReference>
<dbReference type="SUPFAM" id="SSF51905">
    <property type="entry name" value="FAD/NAD(P)-binding domain"/>
    <property type="match status" value="1"/>
</dbReference>
<dbReference type="PANTHER" id="PTHR13789">
    <property type="entry name" value="MONOOXYGENASE"/>
    <property type="match status" value="1"/>
</dbReference>
<dbReference type="Pfam" id="PF01494">
    <property type="entry name" value="FAD_binding_3"/>
    <property type="match status" value="1"/>
</dbReference>
<proteinExistence type="predicted"/>
<gene>
    <name evidence="4" type="ORF">HGB48_08225</name>
</gene>
<name>A0A846Z028_9ACTN</name>
<dbReference type="AlphaFoldDB" id="A0A846Z028"/>
<dbReference type="NCBIfam" id="NF005720">
    <property type="entry name" value="PRK07538.1"/>
    <property type="match status" value="1"/>
</dbReference>
<sequence length="413" mass="43118">MDAYGKRAGNHIVIAGGGIGGLTAALALHAHGLTATVLESAREIRPLGVGINIQPAAIAELTALGLGDALADSGIATREHRYLDRAGTTLWTEPRGVAAGHPCPQYSLHRGELQMMLLDAVRDRLGPDAVRSGSRVTGFTETPGGVSVQLGDRAGRPVAAVDGAALIGADGLNSAVLAQLHPGRTALCAAGIHMWRGLTELDEFLDGRTMILANDEHGARLVAYPCSAAHARRGKALLNWVCLVPAGATSASGDAGWDRPGRLEDVLPHFSAWDFGWLSVPDVLTRSGRILQYPMVDRDPLDRWGTGRVTLLGDAAHLMYPIGANGASQAVLDAAVLAAELARDDDAAAALHRYEAVRRPATTAIIQANRDMDTAERDLAARAGVDDAAKAAALEAVTTGYRDVVESGTGTES</sequence>
<feature type="domain" description="FAD-binding" evidence="3">
    <location>
        <begin position="12"/>
        <end position="367"/>
    </location>
</feature>
<dbReference type="InterPro" id="IPR002938">
    <property type="entry name" value="FAD-bd"/>
</dbReference>
<dbReference type="SUPFAM" id="SSF54373">
    <property type="entry name" value="FAD-linked reductases, C-terminal domain"/>
    <property type="match status" value="1"/>
</dbReference>
<dbReference type="RefSeq" id="WP_067634750.1">
    <property type="nucleotide sequence ID" value="NZ_JAAXPI010000007.1"/>
</dbReference>
<evidence type="ECO:0000259" key="3">
    <source>
        <dbReference type="Pfam" id="PF01494"/>
    </source>
</evidence>
<keyword evidence="2" id="KW-0503">Monooxygenase</keyword>